<sequence length="149" mass="17070">MSEENSKDDAIESTAESLLETVSDAEVNSRISFEEFTDERALISRDAFGKKQMKIKVLEVSDENPVLKWKFGDRVKVTKILVTIKHLTTQEVEEAEFDIEEIEKELSEKRHYTSTNRWIPTGDIKNGYVVGDKHTRLISDAAALDYIVF</sequence>
<keyword evidence="1" id="KW-0175">Coiled coil</keyword>
<feature type="coiled-coil region" evidence="1">
    <location>
        <begin position="85"/>
        <end position="112"/>
    </location>
</feature>
<protein>
    <submittedName>
        <fullName evidence="2">Uncharacterized protein</fullName>
    </submittedName>
</protein>
<dbReference type="GeneID" id="32901270"/>
<evidence type="ECO:0000256" key="1">
    <source>
        <dbReference type="SAM" id="Coils"/>
    </source>
</evidence>
<dbReference type="AlphaFoldDB" id="A0A2Z2HK67"/>
<evidence type="ECO:0000313" key="2">
    <source>
        <dbReference type="EMBL" id="ARS64414.1"/>
    </source>
</evidence>
<reference evidence="2 3" key="1">
    <citation type="journal article" date="2017" name="Environ. Microbiol.">
        <title>Genome and epigenome of a novel marine Thaumarchaeota strain suggest viral infection, phosphorothioation DNA modification and multiple restriction systems.</title>
        <authorList>
            <person name="Ahlgren N.A."/>
            <person name="Chen Y."/>
            <person name="Needham D.M."/>
            <person name="Parada A.E."/>
            <person name="Sachdeva R."/>
            <person name="Trinh V."/>
            <person name="Chen T."/>
            <person name="Fuhrman J.A."/>
        </authorList>
    </citation>
    <scope>NUCLEOTIDE SEQUENCE [LARGE SCALE GENOMIC DNA]</scope>
    <source>
        <strain evidence="2 3">SPOT01</strain>
    </source>
</reference>
<dbReference type="EMBL" id="CP021324">
    <property type="protein sequence ID" value="ARS64414.1"/>
    <property type="molecule type" value="Genomic_DNA"/>
</dbReference>
<keyword evidence="3" id="KW-1185">Reference proteome</keyword>
<dbReference type="KEGG" id="nct:NMSP_0794"/>
<gene>
    <name evidence="2" type="ORF">NMSP_0794</name>
</gene>
<proteinExistence type="predicted"/>
<dbReference type="RefSeq" id="WP_086907531.1">
    <property type="nucleotide sequence ID" value="NZ_CP021324.1"/>
</dbReference>
<name>A0A2Z2HK67_9ARCH</name>
<organism evidence="2 3">
    <name type="scientific">Candidatus Nitrosomarinus catalinensis</name>
    <dbReference type="NCBI Taxonomy" id="1898749"/>
    <lineage>
        <taxon>Archaea</taxon>
        <taxon>Nitrososphaerota</taxon>
        <taxon>Nitrososphaeria</taxon>
        <taxon>Nitrosopumilales</taxon>
        <taxon>Nitrosopumilaceae</taxon>
        <taxon>Candidatus Nitrosomarinus</taxon>
    </lineage>
</organism>
<accession>A0A2Z2HK67</accession>
<dbReference type="Proteomes" id="UP000249949">
    <property type="component" value="Chromosome"/>
</dbReference>
<evidence type="ECO:0000313" key="3">
    <source>
        <dbReference type="Proteomes" id="UP000249949"/>
    </source>
</evidence>
<dbReference type="OrthoDB" id="6423at2157"/>